<comment type="caution">
    <text evidence="4">The sequence shown here is derived from an EMBL/GenBank/DDBJ whole genome shotgun (WGS) entry which is preliminary data.</text>
</comment>
<proteinExistence type="predicted"/>
<dbReference type="PANTHER" id="PTHR43476">
    <property type="entry name" value="3-(3-HYDROXY-PHENYL)PROPIONATE/3-HYDROXYCINNAMIC ACID HYDROXYLASE"/>
    <property type="match status" value="1"/>
</dbReference>
<dbReference type="Proteomes" id="UP000721954">
    <property type="component" value="Unassembled WGS sequence"/>
</dbReference>
<keyword evidence="2" id="KW-0520">NAD</keyword>
<reference evidence="4 5" key="1">
    <citation type="submission" date="2021-02" db="EMBL/GenBank/DDBJ databases">
        <title>Streptomyces spirodelae sp. nov., isolated from duckweed.</title>
        <authorList>
            <person name="Saimee Y."/>
            <person name="Duangmal K."/>
        </authorList>
    </citation>
    <scope>NUCLEOTIDE SEQUENCE [LARGE SCALE GENOMIC DNA]</scope>
    <source>
        <strain evidence="4 5">DSM 42105</strain>
    </source>
</reference>
<accession>A0ABS3XVC0</accession>
<dbReference type="PRINTS" id="PR00420">
    <property type="entry name" value="RNGMNOXGNASE"/>
</dbReference>
<dbReference type="Pfam" id="PF01494">
    <property type="entry name" value="FAD_binding_3"/>
    <property type="match status" value="1"/>
</dbReference>
<gene>
    <name evidence="4" type="ORF">JW613_13715</name>
</gene>
<dbReference type="PANTHER" id="PTHR43476:SF4">
    <property type="entry name" value="BLR0106 PROTEIN"/>
    <property type="match status" value="1"/>
</dbReference>
<evidence type="ECO:0000313" key="5">
    <source>
        <dbReference type="Proteomes" id="UP000721954"/>
    </source>
</evidence>
<evidence type="ECO:0000256" key="2">
    <source>
        <dbReference type="ARBA" id="ARBA00023027"/>
    </source>
</evidence>
<dbReference type="GeneID" id="96259667"/>
<dbReference type="GO" id="GO:0004497">
    <property type="term" value="F:monooxygenase activity"/>
    <property type="evidence" value="ECO:0007669"/>
    <property type="project" value="UniProtKB-KW"/>
</dbReference>
<keyword evidence="1" id="KW-0560">Oxidoreductase</keyword>
<dbReference type="InterPro" id="IPR036188">
    <property type="entry name" value="FAD/NAD-bd_sf"/>
</dbReference>
<evidence type="ECO:0000256" key="1">
    <source>
        <dbReference type="ARBA" id="ARBA00023002"/>
    </source>
</evidence>
<dbReference type="Gene3D" id="3.30.9.20">
    <property type="match status" value="1"/>
</dbReference>
<dbReference type="RefSeq" id="WP_209211081.1">
    <property type="nucleotide sequence ID" value="NZ_JAFFZM010000007.1"/>
</dbReference>
<feature type="domain" description="FAD-binding" evidence="3">
    <location>
        <begin position="131"/>
        <end position="329"/>
    </location>
</feature>
<dbReference type="EMBL" id="JAFFZM010000007">
    <property type="protein sequence ID" value="MBO8199349.1"/>
    <property type="molecule type" value="Genomic_DNA"/>
</dbReference>
<dbReference type="SUPFAM" id="SSF51905">
    <property type="entry name" value="FAD/NAD(P)-binding domain"/>
    <property type="match status" value="1"/>
</dbReference>
<dbReference type="Gene3D" id="3.50.50.60">
    <property type="entry name" value="FAD/NAD(P)-binding domain"/>
    <property type="match status" value="1"/>
</dbReference>
<name>A0ABS3XVC0_9ACTN</name>
<evidence type="ECO:0000313" key="4">
    <source>
        <dbReference type="EMBL" id="MBO8199349.1"/>
    </source>
</evidence>
<evidence type="ECO:0000259" key="3">
    <source>
        <dbReference type="Pfam" id="PF01494"/>
    </source>
</evidence>
<organism evidence="4 5">
    <name type="scientific">Streptomyces smyrnaeus</name>
    <dbReference type="NCBI Taxonomy" id="1387713"/>
    <lineage>
        <taxon>Bacteria</taxon>
        <taxon>Bacillati</taxon>
        <taxon>Actinomycetota</taxon>
        <taxon>Actinomycetes</taxon>
        <taxon>Kitasatosporales</taxon>
        <taxon>Streptomycetaceae</taxon>
        <taxon>Streptomyces</taxon>
    </lineage>
</organism>
<protein>
    <submittedName>
        <fullName evidence="4">FAD-dependent monooxygenase</fullName>
    </submittedName>
</protein>
<dbReference type="InterPro" id="IPR050631">
    <property type="entry name" value="PheA/TfdB_FAD_monoxygenase"/>
</dbReference>
<dbReference type="InterPro" id="IPR002938">
    <property type="entry name" value="FAD-bd"/>
</dbReference>
<keyword evidence="4" id="KW-0503">Monooxygenase</keyword>
<keyword evidence="5" id="KW-1185">Reference proteome</keyword>
<sequence>MRIAIAGGGPGGLYLAARVRHLIADSEVTVWERNHPGDTFGFGVVFSQAALNGIREADPELHEDLAAHFVHWPDIAVHYRDEIVTSSGHGFAAIGRKELLGLLRERCRKAGASVLFGAQAPPLDRLVAEFDLVVCADGAHSQTRARHREVFGTELDPRTSRYIWLATDKPFDALTFLIAETPYGPLHGHAYPFDTGRSTFIAEADERTWRAAGFPSGDEAPPTADGSDRWAIGRLEEIFSAALQGHRLRGNRSRWRRFTVVRNRKWWHENVVLLGDAAHTTHFSVGSGTKLALEDALSLATCLQQCGSVPEALALYEAERRPAVAATQRAAQVSLEWFEDIGRVIGLSPSRFALELLTRSGRLTYSDLTAAAHTSNSDCQTEIK</sequence>